<protein>
    <submittedName>
        <fullName evidence="2">Deaminase</fullName>
    </submittedName>
</protein>
<dbReference type="GO" id="GO:0009231">
    <property type="term" value="P:riboflavin biosynthetic process"/>
    <property type="evidence" value="ECO:0007669"/>
    <property type="project" value="InterPro"/>
</dbReference>
<accession>A0A1M3L6X7</accession>
<gene>
    <name evidence="2" type="ORF">BGO89_01780</name>
</gene>
<reference evidence="2 3" key="1">
    <citation type="submission" date="2016-09" db="EMBL/GenBank/DDBJ databases">
        <title>Genome-resolved meta-omics ties microbial dynamics to process performance in biotechnology for thiocyanate degradation.</title>
        <authorList>
            <person name="Kantor R.S."/>
            <person name="Huddy R.J."/>
            <person name="Iyer R."/>
            <person name="Thomas B.C."/>
            <person name="Brown C.T."/>
            <person name="Anantharaman K."/>
            <person name="Tringe S."/>
            <person name="Hettich R.L."/>
            <person name="Harrison S.T."/>
            <person name="Banfield J.F."/>
        </authorList>
    </citation>
    <scope>NUCLEOTIDE SEQUENCE [LARGE SCALE GENOMIC DNA]</scope>
    <source>
        <strain evidence="2">59-99</strain>
    </source>
</reference>
<dbReference type="EMBL" id="MKVH01000002">
    <property type="protein sequence ID" value="OJX61330.1"/>
    <property type="molecule type" value="Genomic_DNA"/>
</dbReference>
<proteinExistence type="predicted"/>
<evidence type="ECO:0000313" key="3">
    <source>
        <dbReference type="Proteomes" id="UP000184233"/>
    </source>
</evidence>
<dbReference type="GO" id="GO:0008703">
    <property type="term" value="F:5-amino-6-(5-phosphoribosylamino)uracil reductase activity"/>
    <property type="evidence" value="ECO:0007669"/>
    <property type="project" value="InterPro"/>
</dbReference>
<dbReference type="Proteomes" id="UP000184233">
    <property type="component" value="Unassembled WGS sequence"/>
</dbReference>
<dbReference type="InterPro" id="IPR024072">
    <property type="entry name" value="DHFR-like_dom_sf"/>
</dbReference>
<dbReference type="Gene3D" id="3.40.430.10">
    <property type="entry name" value="Dihydrofolate Reductase, subunit A"/>
    <property type="match status" value="1"/>
</dbReference>
<dbReference type="InterPro" id="IPR050765">
    <property type="entry name" value="Riboflavin_Biosynth_HTPR"/>
</dbReference>
<organism evidence="2 3">
    <name type="scientific">Candidatus Kapaibacterium thiocyanatum</name>
    <dbReference type="NCBI Taxonomy" id="1895771"/>
    <lineage>
        <taxon>Bacteria</taxon>
        <taxon>Pseudomonadati</taxon>
        <taxon>Candidatus Kapaibacteriota</taxon>
        <taxon>Candidatus Kapaibacteriia</taxon>
        <taxon>Candidatus Kapaibacteriales</taxon>
        <taxon>Candidatus Kapaibacteriaceae</taxon>
        <taxon>Candidatus Kapaibacterium</taxon>
    </lineage>
</organism>
<name>A0A1M3L6X7_9BACT</name>
<dbReference type="Pfam" id="PF01872">
    <property type="entry name" value="RibD_C"/>
    <property type="match status" value="1"/>
</dbReference>
<dbReference type="STRING" id="1895771.BGO89_01780"/>
<comment type="caution">
    <text evidence="2">The sequence shown here is derived from an EMBL/GenBank/DDBJ whole genome shotgun (WGS) entry which is preliminary data.</text>
</comment>
<sequence>MRKIRIFEHCSLDGVIEHDKNYAYGGWTAPYRTPAGMNMLLEAYGKDFDMLLGRKTYDEFLGYWPGAGDFPMANAMNAATKFVVTHRPETLEWGPVQGLGGDILEGLRNLKSTDGPDLVLTGSISLTSTLLDEGLADEVILIVYPVLLGRGKRLLSDSFGARNLEFVSTRTTPTGVLLNAYRHLGALER</sequence>
<dbReference type="InterPro" id="IPR002734">
    <property type="entry name" value="RibDG_C"/>
</dbReference>
<feature type="domain" description="Bacterial bifunctional deaminase-reductase C-terminal" evidence="1">
    <location>
        <begin position="3"/>
        <end position="178"/>
    </location>
</feature>
<dbReference type="PANTHER" id="PTHR38011">
    <property type="entry name" value="DIHYDROFOLATE REDUCTASE FAMILY PROTEIN (AFU_ORTHOLOGUE AFUA_8G06820)"/>
    <property type="match status" value="1"/>
</dbReference>
<dbReference type="AlphaFoldDB" id="A0A1M3L6X7"/>
<dbReference type="SUPFAM" id="SSF53597">
    <property type="entry name" value="Dihydrofolate reductase-like"/>
    <property type="match status" value="1"/>
</dbReference>
<evidence type="ECO:0000313" key="2">
    <source>
        <dbReference type="EMBL" id="OJX61330.1"/>
    </source>
</evidence>
<evidence type="ECO:0000259" key="1">
    <source>
        <dbReference type="Pfam" id="PF01872"/>
    </source>
</evidence>
<dbReference type="PANTHER" id="PTHR38011:SF2">
    <property type="entry name" value="BIFUNCTIONAL DEAMINASE-REDUCTASE DOMAIN PROTEIN"/>
    <property type="match status" value="1"/>
</dbReference>